<feature type="region of interest" description="Disordered" evidence="2">
    <location>
        <begin position="51"/>
        <end position="76"/>
    </location>
</feature>
<feature type="region of interest" description="Disordered" evidence="2">
    <location>
        <begin position="255"/>
        <end position="278"/>
    </location>
</feature>
<dbReference type="GO" id="GO:0016887">
    <property type="term" value="F:ATP hydrolysis activity"/>
    <property type="evidence" value="ECO:0007669"/>
    <property type="project" value="TreeGrafter"/>
</dbReference>
<dbReference type="GO" id="GO:0003677">
    <property type="term" value="F:DNA binding"/>
    <property type="evidence" value="ECO:0007669"/>
    <property type="project" value="InterPro"/>
</dbReference>
<dbReference type="GO" id="GO:0000785">
    <property type="term" value="C:chromatin"/>
    <property type="evidence" value="ECO:0007669"/>
    <property type="project" value="TreeGrafter"/>
</dbReference>
<dbReference type="GO" id="GO:0140658">
    <property type="term" value="F:ATP-dependent chromatin remodeler activity"/>
    <property type="evidence" value="ECO:0007669"/>
    <property type="project" value="TreeGrafter"/>
</dbReference>
<dbReference type="InterPro" id="IPR015195">
    <property type="entry name" value="SLIDE"/>
</dbReference>
<dbReference type="InterPro" id="IPR015194">
    <property type="entry name" value="ISWI_HAND-dom"/>
</dbReference>
<dbReference type="PROSITE" id="PS51293">
    <property type="entry name" value="SANT"/>
    <property type="match status" value="1"/>
</dbReference>
<gene>
    <name evidence="4" type="ORF">PBIL07802_LOCUS20196</name>
</gene>
<dbReference type="AlphaFoldDB" id="A0A7S3DI44"/>
<dbReference type="CDD" id="cd00167">
    <property type="entry name" value="SANT"/>
    <property type="match status" value="1"/>
</dbReference>
<dbReference type="InterPro" id="IPR001005">
    <property type="entry name" value="SANT/Myb"/>
</dbReference>
<dbReference type="Gene3D" id="1.10.10.60">
    <property type="entry name" value="Homeodomain-like"/>
    <property type="match status" value="2"/>
</dbReference>
<evidence type="ECO:0000259" key="3">
    <source>
        <dbReference type="PROSITE" id="PS51293"/>
    </source>
</evidence>
<dbReference type="PANTHER" id="PTHR45623">
    <property type="entry name" value="CHROMODOMAIN-HELICASE-DNA-BINDING PROTEIN 3-RELATED-RELATED"/>
    <property type="match status" value="1"/>
</dbReference>
<evidence type="ECO:0000313" key="4">
    <source>
        <dbReference type="EMBL" id="CAE0257935.1"/>
    </source>
</evidence>
<evidence type="ECO:0000256" key="1">
    <source>
        <dbReference type="ARBA" id="ARBA00023242"/>
    </source>
</evidence>
<dbReference type="PANTHER" id="PTHR45623:SF49">
    <property type="entry name" value="SWI_SNF-RELATED MATRIX-ASSOCIATED ACTIN-DEPENDENT REGULATOR OF CHROMATIN SUBFAMILY A MEMBER 5"/>
    <property type="match status" value="1"/>
</dbReference>
<dbReference type="GO" id="GO:0005634">
    <property type="term" value="C:nucleus"/>
    <property type="evidence" value="ECO:0007669"/>
    <property type="project" value="InterPro"/>
</dbReference>
<feature type="domain" description="SANT" evidence="3">
    <location>
        <begin position="83"/>
        <end position="135"/>
    </location>
</feature>
<keyword evidence="1" id="KW-0539">Nucleus</keyword>
<dbReference type="SUPFAM" id="SSF46689">
    <property type="entry name" value="Homeodomain-like"/>
    <property type="match status" value="2"/>
</dbReference>
<reference evidence="4" key="1">
    <citation type="submission" date="2021-01" db="EMBL/GenBank/DDBJ databases">
        <authorList>
            <person name="Corre E."/>
            <person name="Pelletier E."/>
            <person name="Niang G."/>
            <person name="Scheremetjew M."/>
            <person name="Finn R."/>
            <person name="Kale V."/>
            <person name="Holt S."/>
            <person name="Cochrane G."/>
            <person name="Meng A."/>
            <person name="Brown T."/>
            <person name="Cohen L."/>
        </authorList>
    </citation>
    <scope>NUCLEOTIDE SEQUENCE</scope>
    <source>
        <strain evidence="4">NIES-2562</strain>
    </source>
</reference>
<dbReference type="InterPro" id="IPR009057">
    <property type="entry name" value="Homeodomain-like_sf"/>
</dbReference>
<dbReference type="GO" id="GO:0031491">
    <property type="term" value="F:nucleosome binding"/>
    <property type="evidence" value="ECO:0007669"/>
    <property type="project" value="InterPro"/>
</dbReference>
<sequence length="278" mass="33168">MNVDQYYKDMGAMQSKVPKAKRAPGLPAMHDYQFWPKQRILELHEKEQKWFEEQKKKGEDEEDGTTNGLSPEEVEEKKALEEQAFRKWKKSEFVAFCRACAEYGRENFEAIAEDIQEKSEEDVRDYAAVFWERCEELHEWARIKERIDKGEAKIRRRQEIERVLATAIQECPYNPWQNLQIKYTPGSRGKQYSDDEDRYLICMTHQLGYGKWDELKMEIRNSWEFRFDWFLKSRTPAELGRRVDVLLRLLEKEKAKGAGDKKRKSGGNDQVKEKKRKP</sequence>
<dbReference type="SUPFAM" id="SSF101224">
    <property type="entry name" value="HAND domain of the nucleosome remodeling ATPase ISWI"/>
    <property type="match status" value="1"/>
</dbReference>
<name>A0A7S3DI44_9EUKA</name>
<dbReference type="InterPro" id="IPR036306">
    <property type="entry name" value="ISWI_HAND-dom_sf"/>
</dbReference>
<dbReference type="Pfam" id="PF09110">
    <property type="entry name" value="HAND"/>
    <property type="match status" value="1"/>
</dbReference>
<dbReference type="GO" id="GO:0034728">
    <property type="term" value="P:nucleosome organization"/>
    <property type="evidence" value="ECO:0007669"/>
    <property type="project" value="TreeGrafter"/>
</dbReference>
<protein>
    <recommendedName>
        <fullName evidence="3">SANT domain-containing protein</fullName>
    </recommendedName>
</protein>
<dbReference type="SMART" id="SM00717">
    <property type="entry name" value="SANT"/>
    <property type="match status" value="2"/>
</dbReference>
<dbReference type="EMBL" id="HBIB01031136">
    <property type="protein sequence ID" value="CAE0257935.1"/>
    <property type="molecule type" value="Transcribed_RNA"/>
</dbReference>
<evidence type="ECO:0000256" key="2">
    <source>
        <dbReference type="SAM" id="MobiDB-lite"/>
    </source>
</evidence>
<dbReference type="InterPro" id="IPR017884">
    <property type="entry name" value="SANT_dom"/>
</dbReference>
<dbReference type="GO" id="GO:0042393">
    <property type="term" value="F:histone binding"/>
    <property type="evidence" value="ECO:0007669"/>
    <property type="project" value="TreeGrafter"/>
</dbReference>
<accession>A0A7S3DI44</accession>
<proteinExistence type="predicted"/>
<dbReference type="Pfam" id="PF09111">
    <property type="entry name" value="SLIDE"/>
    <property type="match status" value="1"/>
</dbReference>
<organism evidence="4">
    <name type="scientific">Palpitomonas bilix</name>
    <dbReference type="NCBI Taxonomy" id="652834"/>
    <lineage>
        <taxon>Eukaryota</taxon>
        <taxon>Eukaryota incertae sedis</taxon>
    </lineage>
</organism>
<dbReference type="Gene3D" id="1.10.1040.30">
    <property type="entry name" value="ISWI, HAND domain"/>
    <property type="match status" value="1"/>
</dbReference>